<dbReference type="InterPro" id="IPR004101">
    <property type="entry name" value="Mur_ligase_C"/>
</dbReference>
<dbReference type="FunFam" id="3.40.1190.10:FF:000004">
    <property type="entry name" value="Dihydrofolate synthase/folylpolyglutamate synthase"/>
    <property type="match status" value="1"/>
</dbReference>
<dbReference type="Pfam" id="PF08245">
    <property type="entry name" value="Mur_ligase_M"/>
    <property type="match status" value="1"/>
</dbReference>
<evidence type="ECO:0000256" key="18">
    <source>
        <dbReference type="ARBA" id="ARBA00032510"/>
    </source>
</evidence>
<evidence type="ECO:0000259" key="25">
    <source>
        <dbReference type="Pfam" id="PF08245"/>
    </source>
</evidence>
<evidence type="ECO:0000256" key="14">
    <source>
        <dbReference type="ARBA" id="ARBA00022842"/>
    </source>
</evidence>
<dbReference type="Proteomes" id="UP000523161">
    <property type="component" value="Unassembled WGS sequence"/>
</dbReference>
<evidence type="ECO:0000256" key="7">
    <source>
        <dbReference type="ARBA" id="ARBA00013023"/>
    </source>
</evidence>
<comment type="pathway">
    <text evidence="4">Cofactor biosynthesis; tetrahydrofolylpolyglutamate biosynthesis.</text>
</comment>
<comment type="pathway">
    <text evidence="3">Cofactor biosynthesis; tetrahydrofolate biosynthesis; 7,8-dihydrofolate from 2-amino-4-hydroxy-6-hydroxymethyl-7,8-dihydropteridine diphosphate and 4-aminobenzoate: step 2/2.</text>
</comment>
<gene>
    <name evidence="26" type="primary">folC</name>
    <name evidence="26" type="ORF">HRH59_15010</name>
</gene>
<dbReference type="InterPro" id="IPR018109">
    <property type="entry name" value="Folylpolyglutamate_synth_CS"/>
</dbReference>
<dbReference type="InterPro" id="IPR001645">
    <property type="entry name" value="Folylpolyglutamate_synth"/>
</dbReference>
<comment type="subunit">
    <text evidence="6">Monomer.</text>
</comment>
<keyword evidence="13 23" id="KW-0067">ATP-binding</keyword>
<evidence type="ECO:0000256" key="11">
    <source>
        <dbReference type="ARBA" id="ARBA00022723"/>
    </source>
</evidence>
<keyword evidence="11" id="KW-0479">Metal-binding</keyword>
<feature type="domain" description="Mur ligase central" evidence="25">
    <location>
        <begin position="56"/>
        <end position="221"/>
    </location>
</feature>
<comment type="catalytic activity">
    <reaction evidence="22">
        <text>7,8-dihydropteroate + L-glutamate + ATP = 7,8-dihydrofolate + ADP + phosphate + H(+)</text>
        <dbReference type="Rhea" id="RHEA:23584"/>
        <dbReference type="ChEBI" id="CHEBI:15378"/>
        <dbReference type="ChEBI" id="CHEBI:17839"/>
        <dbReference type="ChEBI" id="CHEBI:29985"/>
        <dbReference type="ChEBI" id="CHEBI:30616"/>
        <dbReference type="ChEBI" id="CHEBI:43474"/>
        <dbReference type="ChEBI" id="CHEBI:57451"/>
        <dbReference type="ChEBI" id="CHEBI:456216"/>
        <dbReference type="EC" id="6.3.2.12"/>
    </reaction>
</comment>
<evidence type="ECO:0000256" key="19">
    <source>
        <dbReference type="ARBA" id="ARBA00047493"/>
    </source>
</evidence>
<feature type="domain" description="Mur ligase C-terminal" evidence="24">
    <location>
        <begin position="290"/>
        <end position="411"/>
    </location>
</feature>
<evidence type="ECO:0000256" key="10">
    <source>
        <dbReference type="ARBA" id="ARBA00022598"/>
    </source>
</evidence>
<comment type="catalytic activity">
    <reaction evidence="21">
        <text>(6R)-5,10-methylenetetrahydrofolyl-(gamma-L-Glu)(n) + L-glutamate + ATP = (6R)-5,10-methylenetetrahydrofolyl-(gamma-L-Glu)(n+1) + ADP + phosphate + H(+)</text>
        <dbReference type="Rhea" id="RHEA:51912"/>
        <dbReference type="Rhea" id="RHEA-COMP:13257"/>
        <dbReference type="Rhea" id="RHEA-COMP:13258"/>
        <dbReference type="ChEBI" id="CHEBI:15378"/>
        <dbReference type="ChEBI" id="CHEBI:29985"/>
        <dbReference type="ChEBI" id="CHEBI:30616"/>
        <dbReference type="ChEBI" id="CHEBI:43474"/>
        <dbReference type="ChEBI" id="CHEBI:136572"/>
        <dbReference type="ChEBI" id="CHEBI:456216"/>
        <dbReference type="EC" id="6.3.2.17"/>
    </reaction>
</comment>
<comment type="similarity">
    <text evidence="5 23">Belongs to the folylpolyglutamate synthase family.</text>
</comment>
<evidence type="ECO:0000256" key="12">
    <source>
        <dbReference type="ARBA" id="ARBA00022741"/>
    </source>
</evidence>
<dbReference type="InterPro" id="IPR036615">
    <property type="entry name" value="Mur_ligase_C_dom_sf"/>
</dbReference>
<keyword evidence="12 23" id="KW-0547">Nucleotide-binding</keyword>
<dbReference type="GO" id="GO:0046654">
    <property type="term" value="P:tetrahydrofolate biosynthetic process"/>
    <property type="evidence" value="ECO:0007669"/>
    <property type="project" value="UniProtKB-UniPathway"/>
</dbReference>
<dbReference type="SUPFAM" id="SSF53623">
    <property type="entry name" value="MurD-like peptide ligases, catalytic domain"/>
    <property type="match status" value="1"/>
</dbReference>
<evidence type="ECO:0000256" key="2">
    <source>
        <dbReference type="ARBA" id="ARBA00002714"/>
    </source>
</evidence>
<evidence type="ECO:0000256" key="3">
    <source>
        <dbReference type="ARBA" id="ARBA00004799"/>
    </source>
</evidence>
<evidence type="ECO:0000313" key="26">
    <source>
        <dbReference type="EMBL" id="NRQ43856.1"/>
    </source>
</evidence>
<dbReference type="InterPro" id="IPR013221">
    <property type="entry name" value="Mur_ligase_cen"/>
</dbReference>
<evidence type="ECO:0000256" key="6">
    <source>
        <dbReference type="ARBA" id="ARBA00011245"/>
    </source>
</evidence>
<keyword evidence="10 23" id="KW-0436">Ligase</keyword>
<dbReference type="AlphaFoldDB" id="A0A7Y5ASR2"/>
<dbReference type="GO" id="GO:0004326">
    <property type="term" value="F:tetrahydrofolylpolyglutamate synthase activity"/>
    <property type="evidence" value="ECO:0007669"/>
    <property type="project" value="UniProtKB-EC"/>
</dbReference>
<dbReference type="GO" id="GO:0046872">
    <property type="term" value="F:metal ion binding"/>
    <property type="evidence" value="ECO:0007669"/>
    <property type="project" value="UniProtKB-KW"/>
</dbReference>
<reference evidence="26 27" key="1">
    <citation type="submission" date="2020-06" db="EMBL/GenBank/DDBJ databases">
        <title>Rheinheimera sp. nov., a marine bacterium isolated from coastal.</title>
        <authorList>
            <person name="Yu Q."/>
            <person name="Qi Y."/>
            <person name="Pu J."/>
        </authorList>
    </citation>
    <scope>NUCLEOTIDE SEQUENCE [LARGE SCALE GENOMIC DNA]</scope>
    <source>
        <strain evidence="26 27">YQF-2</strain>
    </source>
</reference>
<evidence type="ECO:0000256" key="1">
    <source>
        <dbReference type="ARBA" id="ARBA00001946"/>
    </source>
</evidence>
<evidence type="ECO:0000256" key="23">
    <source>
        <dbReference type="PIRNR" id="PIRNR001563"/>
    </source>
</evidence>
<comment type="cofactor">
    <cofactor evidence="1">
        <name>Mg(2+)</name>
        <dbReference type="ChEBI" id="CHEBI:18420"/>
    </cofactor>
</comment>
<evidence type="ECO:0000256" key="21">
    <source>
        <dbReference type="ARBA" id="ARBA00049035"/>
    </source>
</evidence>
<dbReference type="PROSITE" id="PS01011">
    <property type="entry name" value="FOLYLPOLYGLU_SYNT_1"/>
    <property type="match status" value="1"/>
</dbReference>
<dbReference type="EMBL" id="JABSOD010000018">
    <property type="protein sequence ID" value="NRQ43856.1"/>
    <property type="molecule type" value="Genomic_DNA"/>
</dbReference>
<keyword evidence="15" id="KW-0289">Folate biosynthesis</keyword>
<dbReference type="PIRSF" id="PIRSF001563">
    <property type="entry name" value="Folylpolyglu_synth"/>
    <property type="match status" value="1"/>
</dbReference>
<dbReference type="InterPro" id="IPR036565">
    <property type="entry name" value="Mur-like_cat_sf"/>
</dbReference>
<dbReference type="PANTHER" id="PTHR11136:SF0">
    <property type="entry name" value="DIHYDROFOLATE SYNTHETASE-RELATED"/>
    <property type="match status" value="1"/>
</dbReference>
<evidence type="ECO:0000256" key="16">
    <source>
        <dbReference type="ARBA" id="ARBA00030048"/>
    </source>
</evidence>
<evidence type="ECO:0000256" key="8">
    <source>
        <dbReference type="ARBA" id="ARBA00013025"/>
    </source>
</evidence>
<evidence type="ECO:0000256" key="13">
    <source>
        <dbReference type="ARBA" id="ARBA00022840"/>
    </source>
</evidence>
<evidence type="ECO:0000313" key="27">
    <source>
        <dbReference type="Proteomes" id="UP000523161"/>
    </source>
</evidence>
<keyword evidence="27" id="KW-1185">Reference proteome</keyword>
<dbReference type="Gene3D" id="3.90.190.20">
    <property type="entry name" value="Mur ligase, C-terminal domain"/>
    <property type="match status" value="1"/>
</dbReference>
<evidence type="ECO:0000256" key="22">
    <source>
        <dbReference type="ARBA" id="ARBA00049161"/>
    </source>
</evidence>
<dbReference type="EC" id="6.3.2.12" evidence="7"/>
<evidence type="ECO:0000256" key="9">
    <source>
        <dbReference type="ARBA" id="ARBA00019357"/>
    </source>
</evidence>
<dbReference type="GO" id="GO:0005524">
    <property type="term" value="F:ATP binding"/>
    <property type="evidence" value="ECO:0007669"/>
    <property type="project" value="UniProtKB-KW"/>
</dbReference>
<dbReference type="Gene3D" id="3.40.1190.10">
    <property type="entry name" value="Mur-like, catalytic domain"/>
    <property type="match status" value="1"/>
</dbReference>
<dbReference type="PROSITE" id="PS01012">
    <property type="entry name" value="FOLYLPOLYGLU_SYNT_2"/>
    <property type="match status" value="1"/>
</dbReference>
<dbReference type="EC" id="6.3.2.17" evidence="8"/>
<comment type="catalytic activity">
    <reaction evidence="19">
        <text>(6S)-5,6,7,8-tetrahydrofolyl-(gamma-L-Glu)(n) + L-glutamate + ATP = (6S)-5,6,7,8-tetrahydrofolyl-(gamma-L-Glu)(n+1) + ADP + phosphate + H(+)</text>
        <dbReference type="Rhea" id="RHEA:10580"/>
        <dbReference type="Rhea" id="RHEA-COMP:14738"/>
        <dbReference type="Rhea" id="RHEA-COMP:14740"/>
        <dbReference type="ChEBI" id="CHEBI:15378"/>
        <dbReference type="ChEBI" id="CHEBI:29985"/>
        <dbReference type="ChEBI" id="CHEBI:30616"/>
        <dbReference type="ChEBI" id="CHEBI:43474"/>
        <dbReference type="ChEBI" id="CHEBI:141005"/>
        <dbReference type="ChEBI" id="CHEBI:456216"/>
        <dbReference type="EC" id="6.3.2.17"/>
    </reaction>
</comment>
<evidence type="ECO:0000256" key="5">
    <source>
        <dbReference type="ARBA" id="ARBA00008276"/>
    </source>
</evidence>
<dbReference type="GO" id="GO:0005737">
    <property type="term" value="C:cytoplasm"/>
    <property type="evidence" value="ECO:0007669"/>
    <property type="project" value="TreeGrafter"/>
</dbReference>
<evidence type="ECO:0000256" key="4">
    <source>
        <dbReference type="ARBA" id="ARBA00005150"/>
    </source>
</evidence>
<dbReference type="GO" id="GO:0008841">
    <property type="term" value="F:dihydrofolate synthase activity"/>
    <property type="evidence" value="ECO:0007669"/>
    <property type="project" value="UniProtKB-EC"/>
</dbReference>
<name>A0A7Y5ASR2_9GAMM</name>
<dbReference type="NCBIfam" id="NF008101">
    <property type="entry name" value="PRK10846.1"/>
    <property type="match status" value="1"/>
</dbReference>
<keyword evidence="14" id="KW-0460">Magnesium</keyword>
<evidence type="ECO:0000259" key="24">
    <source>
        <dbReference type="Pfam" id="PF02875"/>
    </source>
</evidence>
<evidence type="ECO:0000256" key="17">
    <source>
        <dbReference type="ARBA" id="ARBA00030592"/>
    </source>
</evidence>
<proteinExistence type="inferred from homology"/>
<dbReference type="RefSeq" id="WP_173502091.1">
    <property type="nucleotide sequence ID" value="NZ_JABSOD010000018.1"/>
</dbReference>
<dbReference type="Pfam" id="PF02875">
    <property type="entry name" value="Mur_ligase_C"/>
    <property type="match status" value="1"/>
</dbReference>
<dbReference type="GO" id="GO:0046656">
    <property type="term" value="P:folic acid biosynthetic process"/>
    <property type="evidence" value="ECO:0007669"/>
    <property type="project" value="UniProtKB-KW"/>
</dbReference>
<comment type="catalytic activity">
    <reaction evidence="20">
        <text>10-formyltetrahydrofolyl-(gamma-L-Glu)(n) + L-glutamate + ATP = 10-formyltetrahydrofolyl-(gamma-L-Glu)(n+1) + ADP + phosphate + H(+)</text>
        <dbReference type="Rhea" id="RHEA:51904"/>
        <dbReference type="Rhea" id="RHEA-COMP:13088"/>
        <dbReference type="Rhea" id="RHEA-COMP:14300"/>
        <dbReference type="ChEBI" id="CHEBI:15378"/>
        <dbReference type="ChEBI" id="CHEBI:29985"/>
        <dbReference type="ChEBI" id="CHEBI:30616"/>
        <dbReference type="ChEBI" id="CHEBI:43474"/>
        <dbReference type="ChEBI" id="CHEBI:134413"/>
        <dbReference type="ChEBI" id="CHEBI:456216"/>
        <dbReference type="EC" id="6.3.2.17"/>
    </reaction>
</comment>
<accession>A0A7Y5ASR2</accession>
<evidence type="ECO:0000256" key="20">
    <source>
        <dbReference type="ARBA" id="ARBA00047808"/>
    </source>
</evidence>
<dbReference type="SUPFAM" id="SSF53244">
    <property type="entry name" value="MurD-like peptide ligases, peptide-binding domain"/>
    <property type="match status" value="1"/>
</dbReference>
<dbReference type="NCBIfam" id="TIGR01499">
    <property type="entry name" value="folC"/>
    <property type="match status" value="1"/>
</dbReference>
<dbReference type="PANTHER" id="PTHR11136">
    <property type="entry name" value="FOLYLPOLYGLUTAMATE SYNTHASE-RELATED"/>
    <property type="match status" value="1"/>
</dbReference>
<organism evidence="26 27">
    <name type="scientific">Rheinheimera lutimaris</name>
    <dbReference type="NCBI Taxonomy" id="2740584"/>
    <lineage>
        <taxon>Bacteria</taxon>
        <taxon>Pseudomonadati</taxon>
        <taxon>Pseudomonadota</taxon>
        <taxon>Gammaproteobacteria</taxon>
        <taxon>Chromatiales</taxon>
        <taxon>Chromatiaceae</taxon>
        <taxon>Rheinheimera</taxon>
    </lineage>
</organism>
<dbReference type="UniPathway" id="UPA00077">
    <property type="reaction ID" value="UER00157"/>
</dbReference>
<protein>
    <recommendedName>
        <fullName evidence="9">Dihydrofolate synthase/folylpolyglutamate synthase</fullName>
        <ecNumber evidence="7">6.3.2.12</ecNumber>
        <ecNumber evidence="8">6.3.2.17</ecNumber>
    </recommendedName>
    <alternativeName>
        <fullName evidence="18">Folylpoly-gamma-glutamate synthetase-dihydrofolate synthetase</fullName>
    </alternativeName>
    <alternativeName>
        <fullName evidence="16">Folylpolyglutamate synthetase</fullName>
    </alternativeName>
    <alternativeName>
        <fullName evidence="17">Tetrahydrofolylpolyglutamate synthase</fullName>
    </alternativeName>
</protein>
<comment type="caution">
    <text evidence="26">The sequence shown here is derived from an EMBL/GenBank/DDBJ whole genome shotgun (WGS) entry which is preliminary data.</text>
</comment>
<comment type="function">
    <text evidence="2">Functions in two distinct reactions of the de novo folate biosynthetic pathway. Catalyzes the addition of a glutamate residue to dihydropteroate (7,8-dihydropteroate or H2Pte) to form dihydrofolate (7,8-dihydrofolate monoglutamate or H2Pte-Glu). Also catalyzes successive additions of L-glutamate to tetrahydrofolate or 10-formyltetrahydrofolate or 5,10-methylenetetrahydrofolate, leading to folylpolyglutamate derivatives.</text>
</comment>
<sequence length="425" mass="46464">MSTAILNSQSCHSLADWLCYIEQSHPVHQIELGLERVLQVAQRADLQQLPGKIILIGGTNGKGTTACCLEQLLLAQGFSVGVYSSPHLLTFNERLRLNGIDVADADWVSAFAFIEQLRGDTALTYFEFTTLVAFRLLQQQQVDFCLIEVGLGGRLDATNIVTPDVSVITTVDLDHQDWLGNDRETIGREKAGIFRPGGTTVIGELNPPQSVLQHAAALQCNSVLVQRDYHYSEQADSWQWHSSTAVYNGLPLPAMPVQNAACALAVLQQLALLPTPQQLTAVLTGLTLPGRMQWLQQQPAIIVDVAHNPQSARYLAQQLRRLKPRFGRVVALCGMLKDKDIQQTLLPLTSLFDQWHLVSLSGARGAAAQQLAEQLPQGTADVVLYQNVLSAYQAVSSSLQPDELLVVFGSFFTVSAVLAGHQEAK</sequence>
<evidence type="ECO:0000256" key="15">
    <source>
        <dbReference type="ARBA" id="ARBA00022909"/>
    </source>
</evidence>